<dbReference type="RefSeq" id="WP_012199630.1">
    <property type="nucleotide sequence ID" value="NC_010001.1"/>
</dbReference>
<dbReference type="SMART" id="SM00267">
    <property type="entry name" value="GGDEF"/>
    <property type="match status" value="1"/>
</dbReference>
<dbReference type="KEGG" id="cpy:Cphy_1602"/>
<dbReference type="PANTHER" id="PTHR45138:SF9">
    <property type="entry name" value="DIGUANYLATE CYCLASE DGCM-RELATED"/>
    <property type="match status" value="1"/>
</dbReference>
<dbReference type="CDD" id="cd00130">
    <property type="entry name" value="PAS"/>
    <property type="match status" value="1"/>
</dbReference>
<dbReference type="GO" id="GO:0052621">
    <property type="term" value="F:diguanylate cyclase activity"/>
    <property type="evidence" value="ECO:0007669"/>
    <property type="project" value="TreeGrafter"/>
</dbReference>
<dbReference type="PROSITE" id="PS50887">
    <property type="entry name" value="GGDEF"/>
    <property type="match status" value="1"/>
</dbReference>
<dbReference type="STRING" id="357809.Cphy_1602"/>
<evidence type="ECO:0000313" key="4">
    <source>
        <dbReference type="Proteomes" id="UP000000370"/>
    </source>
</evidence>
<protein>
    <submittedName>
        <fullName evidence="3">Diguanylate cyclase with PAS/PAC sensor</fullName>
    </submittedName>
</protein>
<dbReference type="Pfam" id="PF00990">
    <property type="entry name" value="GGDEF"/>
    <property type="match status" value="1"/>
</dbReference>
<dbReference type="CDD" id="cd01949">
    <property type="entry name" value="GGDEF"/>
    <property type="match status" value="1"/>
</dbReference>
<accession>A9KQR3</accession>
<evidence type="ECO:0000313" key="3">
    <source>
        <dbReference type="EMBL" id="ABX41976.1"/>
    </source>
</evidence>
<dbReference type="InterPro" id="IPR000014">
    <property type="entry name" value="PAS"/>
</dbReference>
<dbReference type="eggNOG" id="COG2199">
    <property type="taxonomic scope" value="Bacteria"/>
</dbReference>
<dbReference type="InterPro" id="IPR035965">
    <property type="entry name" value="PAS-like_dom_sf"/>
</dbReference>
<feature type="domain" description="PAS" evidence="1">
    <location>
        <begin position="146"/>
        <end position="182"/>
    </location>
</feature>
<dbReference type="InterPro" id="IPR000160">
    <property type="entry name" value="GGDEF_dom"/>
</dbReference>
<organism evidence="3 4">
    <name type="scientific">Lachnoclostridium phytofermentans (strain ATCC 700394 / DSM 18823 / ISDg)</name>
    <name type="common">Clostridium phytofermentans</name>
    <dbReference type="NCBI Taxonomy" id="357809"/>
    <lineage>
        <taxon>Bacteria</taxon>
        <taxon>Bacillati</taxon>
        <taxon>Bacillota</taxon>
        <taxon>Clostridia</taxon>
        <taxon>Lachnospirales</taxon>
        <taxon>Lachnospiraceae</taxon>
    </lineage>
</organism>
<dbReference type="SUPFAM" id="SSF55073">
    <property type="entry name" value="Nucleotide cyclase"/>
    <property type="match status" value="1"/>
</dbReference>
<evidence type="ECO:0000259" key="2">
    <source>
        <dbReference type="PROSITE" id="PS50887"/>
    </source>
</evidence>
<evidence type="ECO:0000259" key="1">
    <source>
        <dbReference type="PROSITE" id="PS50112"/>
    </source>
</evidence>
<dbReference type="Gene3D" id="3.30.70.270">
    <property type="match status" value="1"/>
</dbReference>
<feature type="domain" description="GGDEF" evidence="2">
    <location>
        <begin position="291"/>
        <end position="418"/>
    </location>
</feature>
<dbReference type="AlphaFoldDB" id="A9KQR3"/>
<gene>
    <name evidence="3" type="ordered locus">Cphy_1602</name>
</gene>
<sequence>MDDKIQMTLATMQNIFKELLSGKQCEPMEEPSQILELQNLSKLINKLIQNMNEMNRLTIDLSQGKLDGPLPSRYNYMASPLKQLHSQLSILKWNMCQLQSGYVVSKLEYTGELFDAFNGLIDQVVAASTQERNSVVSDIPSFNSWRYHQILQALNMLHILVLEIDSNGRVMYANHSAKEILGEMEYISSECRKSKVLEVIKRFSSEDYTFPALQEIYENGSRTWYQITSDRILLPNGQILYIHMIENVNEWKIKENQLILSSMKDTLTSAYNRKTGLEELENLLAHRDPRKTHCISFIDIDSLKTINDTYGHNEGDYTIKNIAKVLLSTVRDSDIVCRFGGDEFFIIFKNCSEEAANKIIMRTYEILDNMNNSNRKPYMLSFSYGIVPFSSDSTYKATDLLELADQKMYQYKNKKLKT</sequence>
<dbReference type="InterPro" id="IPR050469">
    <property type="entry name" value="Diguanylate_Cyclase"/>
</dbReference>
<dbReference type="EMBL" id="CP000885">
    <property type="protein sequence ID" value="ABX41976.1"/>
    <property type="molecule type" value="Genomic_DNA"/>
</dbReference>
<name>A9KQR3_LACP7</name>
<dbReference type="PROSITE" id="PS50112">
    <property type="entry name" value="PAS"/>
    <property type="match status" value="1"/>
</dbReference>
<proteinExistence type="predicted"/>
<dbReference type="PANTHER" id="PTHR45138">
    <property type="entry name" value="REGULATORY COMPONENTS OF SENSORY TRANSDUCTION SYSTEM"/>
    <property type="match status" value="1"/>
</dbReference>
<dbReference type="HOGENOM" id="CLU_670315_0_0_9"/>
<dbReference type="NCBIfam" id="TIGR00254">
    <property type="entry name" value="GGDEF"/>
    <property type="match status" value="1"/>
</dbReference>
<dbReference type="InterPro" id="IPR029787">
    <property type="entry name" value="Nucleotide_cyclase"/>
</dbReference>
<dbReference type="SUPFAM" id="SSF55785">
    <property type="entry name" value="PYP-like sensor domain (PAS domain)"/>
    <property type="match status" value="1"/>
</dbReference>
<dbReference type="OrthoDB" id="9804955at2"/>
<reference evidence="4" key="1">
    <citation type="submission" date="2007-11" db="EMBL/GenBank/DDBJ databases">
        <title>Complete genome sequence of Clostridium phytofermentans ISDg.</title>
        <authorList>
            <person name="Leschine S.B."/>
            <person name="Warnick T.A."/>
            <person name="Blanchard J.L."/>
            <person name="Schnell D.J."/>
            <person name="Petit E.L."/>
            <person name="LaTouf W.G."/>
            <person name="Copeland A."/>
            <person name="Lucas S."/>
            <person name="Lapidus A."/>
            <person name="Barry K."/>
            <person name="Glavina del Rio T."/>
            <person name="Dalin E."/>
            <person name="Tice H."/>
            <person name="Pitluck S."/>
            <person name="Kiss H."/>
            <person name="Brettin T."/>
            <person name="Bruce D."/>
            <person name="Detter J.C."/>
            <person name="Han C."/>
            <person name="Kuske C."/>
            <person name="Schmutz J."/>
            <person name="Larimer F."/>
            <person name="Land M."/>
            <person name="Hauser L."/>
            <person name="Kyrpides N."/>
            <person name="Kim E.A."/>
            <person name="Richardson P."/>
        </authorList>
    </citation>
    <scope>NUCLEOTIDE SEQUENCE [LARGE SCALE GENOMIC DNA]</scope>
    <source>
        <strain evidence="4">ATCC 700394 / DSM 18823 / ISDg</strain>
    </source>
</reference>
<dbReference type="Proteomes" id="UP000000370">
    <property type="component" value="Chromosome"/>
</dbReference>
<dbReference type="InterPro" id="IPR043128">
    <property type="entry name" value="Rev_trsase/Diguanyl_cyclase"/>
</dbReference>
<keyword evidence="4" id="KW-1185">Reference proteome</keyword>